<evidence type="ECO:0000313" key="1">
    <source>
        <dbReference type="EMBL" id="SNQ49185.1"/>
    </source>
</evidence>
<gene>
    <name evidence="1" type="ORF">FRACA_3030006</name>
</gene>
<dbReference type="Proteomes" id="UP000234331">
    <property type="component" value="Unassembled WGS sequence"/>
</dbReference>
<protein>
    <submittedName>
        <fullName evidence="1">Uncharacterized protein</fullName>
    </submittedName>
</protein>
<name>A0A2I2KU50_9ACTN</name>
<sequence>MAVAWDAPSDVVPTPFERGRWAIQ</sequence>
<dbReference type="EMBL" id="FZMO01000228">
    <property type="protein sequence ID" value="SNQ49185.1"/>
    <property type="molecule type" value="Genomic_DNA"/>
</dbReference>
<keyword evidence="2" id="KW-1185">Reference proteome</keyword>
<accession>A0A2I2KU50</accession>
<evidence type="ECO:0000313" key="2">
    <source>
        <dbReference type="Proteomes" id="UP000234331"/>
    </source>
</evidence>
<dbReference type="AlphaFoldDB" id="A0A2I2KU50"/>
<proteinExistence type="predicted"/>
<reference evidence="1 2" key="1">
    <citation type="submission" date="2017-06" db="EMBL/GenBank/DDBJ databases">
        <authorList>
            <person name="Kim H.J."/>
            <person name="Triplett B.A."/>
        </authorList>
    </citation>
    <scope>NUCLEOTIDE SEQUENCE [LARGE SCALE GENOMIC DNA]</scope>
    <source>
        <strain evidence="1">FRACA_ARgP5</strain>
    </source>
</reference>
<organism evidence="1 2">
    <name type="scientific">Frankia canadensis</name>
    <dbReference type="NCBI Taxonomy" id="1836972"/>
    <lineage>
        <taxon>Bacteria</taxon>
        <taxon>Bacillati</taxon>
        <taxon>Actinomycetota</taxon>
        <taxon>Actinomycetes</taxon>
        <taxon>Frankiales</taxon>
        <taxon>Frankiaceae</taxon>
        <taxon>Frankia</taxon>
    </lineage>
</organism>